<reference evidence="1" key="1">
    <citation type="submission" date="2024-05" db="EMBL/GenBank/DDBJ databases">
        <authorList>
            <person name="Ferriol-Gonzalez C."/>
            <person name="Concha-Eloko R."/>
            <person name="Bernabeu-Gimeno M."/>
            <person name="Fernandez-Cuenca F."/>
            <person name="Canada-Garcia J.E."/>
            <person name="Garcia-Cobos S."/>
            <person name="Sanjuan R."/>
            <person name="Domingo-Calap P."/>
        </authorList>
    </citation>
    <scope>NUCLEOTIDE SEQUENCE</scope>
</reference>
<sequence>MNNRPEKLQHIFNLVKSVNQKKLSELQPEEYQAVMFCCSAMPAILDGTKAKYLKDGKNTTFQPEYMFFRKNIQAVVGGDVTGFQNGKSLPHIFIDVEPRTPQFTKDWKDALDSFPSDKVPYKPNDETFAHLPYLKHPGFVASDPEAKVNLSGFIPADEDIAFPLVRTAIRIQRNKDLDAQDMAVIALVKHMDHYLQVKRIATSLCVLEAYEVISESELEGELPKGSINPSEVAHLGLSHEALFLGLLKTGRFYRIPPKSL</sequence>
<proteinExistence type="predicted"/>
<accession>A0AAU8EDF3</accession>
<gene>
    <name evidence="1" type="ORF">vBKpn13P1_129</name>
</gene>
<organism evidence="1">
    <name type="scientific">Klebsiella phage vB_Kpn13-P1</name>
    <dbReference type="NCBI Taxonomy" id="3230840"/>
    <lineage>
        <taxon>Viruses</taxon>
    </lineage>
</organism>
<dbReference type="EMBL" id="PP848836">
    <property type="protein sequence ID" value="XCG95679.1"/>
    <property type="molecule type" value="Genomic_DNA"/>
</dbReference>
<evidence type="ECO:0000313" key="1">
    <source>
        <dbReference type="EMBL" id="XCG95679.1"/>
    </source>
</evidence>
<protein>
    <submittedName>
        <fullName evidence="1">Uncharacterized protein</fullName>
    </submittedName>
</protein>
<name>A0AAU8EDF3_9VIRU</name>